<gene>
    <name evidence="1" type="ORF">ISP25_17020</name>
</gene>
<dbReference type="PROSITE" id="PS51257">
    <property type="entry name" value="PROKAR_LIPOPROTEIN"/>
    <property type="match status" value="1"/>
</dbReference>
<dbReference type="EMBL" id="JADIKK010000008">
    <property type="protein sequence ID" value="MFK2878776.1"/>
    <property type="molecule type" value="Genomic_DNA"/>
</dbReference>
<protein>
    <recommendedName>
        <fullName evidence="3">C-type lysozyme inhibitor domain-containing protein</fullName>
    </recommendedName>
</protein>
<evidence type="ECO:0000313" key="2">
    <source>
        <dbReference type="Proteomes" id="UP001620339"/>
    </source>
</evidence>
<sequence length="118" mass="12539">MYRLLFVTLGTLVMAGCGQPKLSATPSSLRGCGGATRPSSVSVSWSAYKATQGKPIRLWAHNPDAFGNDQVTLWMEQGPVGTASTGRWVVPGTRITLTDASGMRTLAEIRIGRLACKS</sequence>
<organism evidence="1 2">
    <name type="scientific">Rhodanobacter hydrolyticus</name>
    <dbReference type="NCBI Taxonomy" id="2250595"/>
    <lineage>
        <taxon>Bacteria</taxon>
        <taxon>Pseudomonadati</taxon>
        <taxon>Pseudomonadota</taxon>
        <taxon>Gammaproteobacteria</taxon>
        <taxon>Lysobacterales</taxon>
        <taxon>Rhodanobacteraceae</taxon>
        <taxon>Rhodanobacter</taxon>
    </lineage>
</organism>
<comment type="caution">
    <text evidence="1">The sequence shown here is derived from an EMBL/GenBank/DDBJ whole genome shotgun (WGS) entry which is preliminary data.</text>
</comment>
<proteinExistence type="predicted"/>
<accession>A0ABW8JCE6</accession>
<keyword evidence="2" id="KW-1185">Reference proteome</keyword>
<dbReference type="RefSeq" id="WP_404615597.1">
    <property type="nucleotide sequence ID" value="NZ_JADIKK010000008.1"/>
</dbReference>
<evidence type="ECO:0008006" key="3">
    <source>
        <dbReference type="Google" id="ProtNLM"/>
    </source>
</evidence>
<name>A0ABW8JCE6_9GAMM</name>
<dbReference type="Proteomes" id="UP001620339">
    <property type="component" value="Unassembled WGS sequence"/>
</dbReference>
<evidence type="ECO:0000313" key="1">
    <source>
        <dbReference type="EMBL" id="MFK2878776.1"/>
    </source>
</evidence>
<reference evidence="1 2" key="1">
    <citation type="submission" date="2020-10" db="EMBL/GenBank/DDBJ databases">
        <title>Phylogeny of dyella-like bacteria.</title>
        <authorList>
            <person name="Fu J."/>
        </authorList>
    </citation>
    <scope>NUCLEOTIDE SEQUENCE [LARGE SCALE GENOMIC DNA]</scope>
    <source>
        <strain evidence="1 2">KACC 19113</strain>
    </source>
</reference>